<sequence length="70" mass="7777">MEDGKAFQTFAVRIRKVEAKSFVLVDGISTKLMSTATRARRSTESKARAGTWQSHPINSCSTPCTTELER</sequence>
<accession>A0A8S4RKQ9</accession>
<feature type="compositionally biased region" description="Polar residues" evidence="1">
    <location>
        <begin position="51"/>
        <end position="70"/>
    </location>
</feature>
<dbReference type="Proteomes" id="UP000838756">
    <property type="component" value="Unassembled WGS sequence"/>
</dbReference>
<organism evidence="2 3">
    <name type="scientific">Pararge aegeria aegeria</name>
    <dbReference type="NCBI Taxonomy" id="348720"/>
    <lineage>
        <taxon>Eukaryota</taxon>
        <taxon>Metazoa</taxon>
        <taxon>Ecdysozoa</taxon>
        <taxon>Arthropoda</taxon>
        <taxon>Hexapoda</taxon>
        <taxon>Insecta</taxon>
        <taxon>Pterygota</taxon>
        <taxon>Neoptera</taxon>
        <taxon>Endopterygota</taxon>
        <taxon>Lepidoptera</taxon>
        <taxon>Glossata</taxon>
        <taxon>Ditrysia</taxon>
        <taxon>Papilionoidea</taxon>
        <taxon>Nymphalidae</taxon>
        <taxon>Satyrinae</taxon>
        <taxon>Satyrini</taxon>
        <taxon>Parargina</taxon>
        <taxon>Pararge</taxon>
    </lineage>
</organism>
<reference evidence="2" key="1">
    <citation type="submission" date="2022-03" db="EMBL/GenBank/DDBJ databases">
        <authorList>
            <person name="Lindestad O."/>
        </authorList>
    </citation>
    <scope>NUCLEOTIDE SEQUENCE</scope>
</reference>
<proteinExistence type="predicted"/>
<dbReference type="AlphaFoldDB" id="A0A8S4RKQ9"/>
<comment type="caution">
    <text evidence="2">The sequence shown here is derived from an EMBL/GenBank/DDBJ whole genome shotgun (WGS) entry which is preliminary data.</text>
</comment>
<name>A0A8S4RKQ9_9NEOP</name>
<keyword evidence="3" id="KW-1185">Reference proteome</keyword>
<feature type="region of interest" description="Disordered" evidence="1">
    <location>
        <begin position="38"/>
        <end position="70"/>
    </location>
</feature>
<dbReference type="EMBL" id="CAKXAJ010025209">
    <property type="protein sequence ID" value="CAH2236561.1"/>
    <property type="molecule type" value="Genomic_DNA"/>
</dbReference>
<gene>
    <name evidence="2" type="primary">jg8042</name>
    <name evidence="2" type="ORF">PAEG_LOCUS13930</name>
</gene>
<evidence type="ECO:0000313" key="2">
    <source>
        <dbReference type="EMBL" id="CAH2236561.1"/>
    </source>
</evidence>
<evidence type="ECO:0000313" key="3">
    <source>
        <dbReference type="Proteomes" id="UP000838756"/>
    </source>
</evidence>
<evidence type="ECO:0000256" key="1">
    <source>
        <dbReference type="SAM" id="MobiDB-lite"/>
    </source>
</evidence>
<protein>
    <submittedName>
        <fullName evidence="2">Jg8042 protein</fullName>
    </submittedName>
</protein>